<evidence type="ECO:0000256" key="8">
    <source>
        <dbReference type="ARBA" id="ARBA00023043"/>
    </source>
</evidence>
<name>A0AAD8CS36_ACIOX</name>
<dbReference type="GO" id="GO:0005634">
    <property type="term" value="C:nucleus"/>
    <property type="evidence" value="ECO:0007669"/>
    <property type="project" value="UniProtKB-SubCell"/>
</dbReference>
<dbReference type="PANTHER" id="PTHR24179">
    <property type="entry name" value="PROTEIN PHOSPHATASE 1 REGULATORY SUBUNIT 12"/>
    <property type="match status" value="1"/>
</dbReference>
<dbReference type="GO" id="GO:0017020">
    <property type="term" value="F:myosin phosphatase regulator activity"/>
    <property type="evidence" value="ECO:0007669"/>
    <property type="project" value="TreeGrafter"/>
</dbReference>
<evidence type="ECO:0000256" key="1">
    <source>
        <dbReference type="ARBA" id="ARBA00004123"/>
    </source>
</evidence>
<protein>
    <recommendedName>
        <fullName evidence="17">Protein phosphatase 1 regulatory inhibitor subunit 16B</fullName>
    </recommendedName>
    <alternativeName>
        <fullName evidence="19">CAAX box protein TIMAP</fullName>
    </alternativeName>
    <alternativeName>
        <fullName evidence="18">TGF-beta-inhibited membrane-associated protein</fullName>
    </alternativeName>
</protein>
<evidence type="ECO:0000256" key="9">
    <source>
        <dbReference type="ARBA" id="ARBA00023054"/>
    </source>
</evidence>
<dbReference type="EMBL" id="JAGXEW010000028">
    <property type="protein sequence ID" value="KAK1156265.1"/>
    <property type="molecule type" value="Genomic_DNA"/>
</dbReference>
<feature type="repeat" description="ANK" evidence="20">
    <location>
        <begin position="229"/>
        <end position="261"/>
    </location>
</feature>
<evidence type="ECO:0000256" key="2">
    <source>
        <dbReference type="ARBA" id="ARBA00004193"/>
    </source>
</evidence>
<proteinExistence type="predicted"/>
<evidence type="ECO:0000256" key="15">
    <source>
        <dbReference type="ARBA" id="ARBA00023289"/>
    </source>
</evidence>
<keyword evidence="23" id="KW-1185">Reference proteome</keyword>
<dbReference type="FunFam" id="1.25.40.20:FF:000079">
    <property type="entry name" value="Protein phosphatase 1 regulatory subunit 16B"/>
    <property type="match status" value="1"/>
</dbReference>
<evidence type="ECO:0000256" key="17">
    <source>
        <dbReference type="ARBA" id="ARBA00068053"/>
    </source>
</evidence>
<dbReference type="GO" id="GO:0004857">
    <property type="term" value="F:enzyme inhibitor activity"/>
    <property type="evidence" value="ECO:0007669"/>
    <property type="project" value="TreeGrafter"/>
</dbReference>
<keyword evidence="6" id="KW-0597">Phosphoprotein</keyword>
<evidence type="ECO:0000256" key="20">
    <source>
        <dbReference type="PROSITE-ProRule" id="PRU00023"/>
    </source>
</evidence>
<keyword evidence="8 20" id="KW-0040">ANK repeat</keyword>
<feature type="compositionally biased region" description="Basic and acidic residues" evidence="21">
    <location>
        <begin position="398"/>
        <end position="409"/>
    </location>
</feature>
<feature type="region of interest" description="Disordered" evidence="21">
    <location>
        <begin position="40"/>
        <end position="64"/>
    </location>
</feature>
<comment type="subunit">
    <text evidence="16">Interacts with PPP1CA, PPP1CB and MSN. Interacts (via its fourth ankyrin repeat) with the mature dimeric form of RPSA/LAMR1. Interacts with EEF1A1. Interacts with PTEN. Interacts with ECE1.</text>
</comment>
<dbReference type="Pfam" id="PF12796">
    <property type="entry name" value="Ank_2"/>
    <property type="match status" value="2"/>
</dbReference>
<comment type="caution">
    <text evidence="22">The sequence shown here is derived from an EMBL/GenBank/DDBJ whole genome shotgun (WGS) entry which is preliminary data.</text>
</comment>
<feature type="repeat" description="ANK" evidence="20">
    <location>
        <begin position="101"/>
        <end position="133"/>
    </location>
</feature>
<feature type="compositionally biased region" description="Basic and acidic residues" evidence="21">
    <location>
        <begin position="374"/>
        <end position="389"/>
    </location>
</feature>
<dbReference type="PROSITE" id="PS50297">
    <property type="entry name" value="ANK_REP_REGION"/>
    <property type="match status" value="4"/>
</dbReference>
<organism evidence="22 23">
    <name type="scientific">Acipenser oxyrinchus oxyrinchus</name>
    <dbReference type="NCBI Taxonomy" id="40147"/>
    <lineage>
        <taxon>Eukaryota</taxon>
        <taxon>Metazoa</taxon>
        <taxon>Chordata</taxon>
        <taxon>Craniata</taxon>
        <taxon>Vertebrata</taxon>
        <taxon>Euteleostomi</taxon>
        <taxon>Actinopterygii</taxon>
        <taxon>Chondrostei</taxon>
        <taxon>Acipenseriformes</taxon>
        <taxon>Acipenseridae</taxon>
        <taxon>Acipenser</taxon>
    </lineage>
</organism>
<dbReference type="PROSITE" id="PS50088">
    <property type="entry name" value="ANK_REPEAT"/>
    <property type="match status" value="4"/>
</dbReference>
<dbReference type="GO" id="GO:0061028">
    <property type="term" value="P:establishment of endothelial barrier"/>
    <property type="evidence" value="ECO:0007669"/>
    <property type="project" value="TreeGrafter"/>
</dbReference>
<feature type="region of interest" description="Disordered" evidence="21">
    <location>
        <begin position="333"/>
        <end position="352"/>
    </location>
</feature>
<dbReference type="InterPro" id="IPR051226">
    <property type="entry name" value="PP1_Regulatory_Subunit"/>
</dbReference>
<dbReference type="PANTHER" id="PTHR24179:SF31">
    <property type="entry name" value="PROTEIN PHOSPHATASE 1 REGULATORY INHIBITOR SUBUNIT 16B"/>
    <property type="match status" value="1"/>
</dbReference>
<keyword evidence="10" id="KW-0472">Membrane</keyword>
<evidence type="ECO:0000256" key="21">
    <source>
        <dbReference type="SAM" id="MobiDB-lite"/>
    </source>
</evidence>
<reference evidence="22" key="1">
    <citation type="submission" date="2022-02" db="EMBL/GenBank/DDBJ databases">
        <title>Atlantic sturgeon de novo genome assembly.</title>
        <authorList>
            <person name="Stock M."/>
            <person name="Klopp C."/>
            <person name="Guiguen Y."/>
            <person name="Cabau C."/>
            <person name="Parinello H."/>
            <person name="Santidrian Yebra-Pimentel E."/>
            <person name="Kuhl H."/>
            <person name="Dirks R.P."/>
            <person name="Guessner J."/>
            <person name="Wuertz S."/>
            <person name="Du K."/>
            <person name="Schartl M."/>
        </authorList>
    </citation>
    <scope>NUCLEOTIDE SEQUENCE</scope>
    <source>
        <strain evidence="22">STURGEONOMICS-FGT-2020</strain>
        <tissue evidence="22">Whole blood</tissue>
    </source>
</reference>
<gene>
    <name evidence="22" type="ORF">AOXY_G26405</name>
</gene>
<dbReference type="FunFam" id="1.25.40.20:FF:000105">
    <property type="entry name" value="protein phosphatase 1 regulatory inhibitor subunit 16B"/>
    <property type="match status" value="1"/>
</dbReference>
<keyword evidence="7" id="KW-0677">Repeat</keyword>
<evidence type="ECO:0000256" key="5">
    <source>
        <dbReference type="ARBA" id="ARBA00022481"/>
    </source>
</evidence>
<keyword evidence="9" id="KW-0175">Coiled coil</keyword>
<feature type="repeat" description="ANK" evidence="20">
    <location>
        <begin position="134"/>
        <end position="166"/>
    </location>
</feature>
<keyword evidence="4" id="KW-1003">Cell membrane</keyword>
<feature type="compositionally biased region" description="Polar residues" evidence="21">
    <location>
        <begin position="413"/>
        <end position="428"/>
    </location>
</feature>
<keyword evidence="15" id="KW-0636">Prenylation</keyword>
<evidence type="ECO:0000256" key="7">
    <source>
        <dbReference type="ARBA" id="ARBA00022737"/>
    </source>
</evidence>
<dbReference type="Gene3D" id="1.25.40.20">
    <property type="entry name" value="Ankyrin repeat-containing domain"/>
    <property type="match status" value="2"/>
</dbReference>
<evidence type="ECO:0000256" key="4">
    <source>
        <dbReference type="ARBA" id="ARBA00022475"/>
    </source>
</evidence>
<feature type="compositionally biased region" description="Low complexity" evidence="21">
    <location>
        <begin position="438"/>
        <end position="453"/>
    </location>
</feature>
<evidence type="ECO:0000256" key="13">
    <source>
        <dbReference type="ARBA" id="ARBA00023273"/>
    </source>
</evidence>
<dbReference type="GO" id="GO:1903670">
    <property type="term" value="P:regulation of sprouting angiogenesis"/>
    <property type="evidence" value="ECO:0007669"/>
    <property type="project" value="TreeGrafter"/>
</dbReference>
<dbReference type="GO" id="GO:0005886">
    <property type="term" value="C:plasma membrane"/>
    <property type="evidence" value="ECO:0007669"/>
    <property type="project" value="UniProtKB-SubCell"/>
</dbReference>
<evidence type="ECO:0000256" key="18">
    <source>
        <dbReference type="ARBA" id="ARBA00083526"/>
    </source>
</evidence>
<comment type="subcellular location">
    <subcellularLocation>
        <location evidence="2">Cell membrane</location>
        <topology evidence="2">Lipid-anchor</topology>
    </subcellularLocation>
    <subcellularLocation>
        <location evidence="3">Cell projection</location>
    </subcellularLocation>
    <subcellularLocation>
        <location evidence="1">Nucleus</location>
    </subcellularLocation>
</comment>
<dbReference type="GO" id="GO:0042995">
    <property type="term" value="C:cell projection"/>
    <property type="evidence" value="ECO:0007669"/>
    <property type="project" value="UniProtKB-SubCell"/>
</dbReference>
<accession>A0AAD8CS36</accession>
<dbReference type="InterPro" id="IPR002110">
    <property type="entry name" value="Ankyrin_rpt"/>
</dbReference>
<keyword evidence="5" id="KW-0488">Methylation</keyword>
<keyword evidence="13" id="KW-0966">Cell projection</keyword>
<evidence type="ECO:0000256" key="12">
    <source>
        <dbReference type="ARBA" id="ARBA00023242"/>
    </source>
</evidence>
<dbReference type="Proteomes" id="UP001230051">
    <property type="component" value="Unassembled WGS sequence"/>
</dbReference>
<evidence type="ECO:0000313" key="23">
    <source>
        <dbReference type="Proteomes" id="UP001230051"/>
    </source>
</evidence>
<evidence type="ECO:0000256" key="16">
    <source>
        <dbReference type="ARBA" id="ARBA00062280"/>
    </source>
</evidence>
<dbReference type="SMART" id="SM00248">
    <property type="entry name" value="ANK"/>
    <property type="match status" value="5"/>
</dbReference>
<feature type="region of interest" description="Disordered" evidence="21">
    <location>
        <begin position="374"/>
        <end position="454"/>
    </location>
</feature>
<keyword evidence="11" id="KW-0564">Palmitate</keyword>
<feature type="compositionally biased region" description="Polar residues" evidence="21">
    <location>
        <begin position="333"/>
        <end position="342"/>
    </location>
</feature>
<dbReference type="SUPFAM" id="SSF48403">
    <property type="entry name" value="Ankyrin repeat"/>
    <property type="match status" value="1"/>
</dbReference>
<dbReference type="GO" id="GO:0005737">
    <property type="term" value="C:cytoplasm"/>
    <property type="evidence" value="ECO:0007669"/>
    <property type="project" value="TreeGrafter"/>
</dbReference>
<evidence type="ECO:0000313" key="22">
    <source>
        <dbReference type="EMBL" id="KAK1156265.1"/>
    </source>
</evidence>
<dbReference type="PRINTS" id="PR01415">
    <property type="entry name" value="ANKYRIN"/>
</dbReference>
<evidence type="ECO:0000256" key="6">
    <source>
        <dbReference type="ARBA" id="ARBA00022553"/>
    </source>
</evidence>
<feature type="repeat" description="ANK" evidence="20">
    <location>
        <begin position="262"/>
        <end position="294"/>
    </location>
</feature>
<evidence type="ECO:0000256" key="14">
    <source>
        <dbReference type="ARBA" id="ARBA00023288"/>
    </source>
</evidence>
<evidence type="ECO:0000256" key="19">
    <source>
        <dbReference type="ARBA" id="ARBA00083824"/>
    </source>
</evidence>
<evidence type="ECO:0000256" key="10">
    <source>
        <dbReference type="ARBA" id="ARBA00023136"/>
    </source>
</evidence>
<keyword evidence="14" id="KW-0449">Lipoprotein</keyword>
<sequence>MANHLDLLSELQYLEKAPSLERLRTAQKRRNQQLKKWAQYEKEMQSKKRKADRKRNVPPPSRKRVSFTASVALMEASSRSDAEEVRYLLRNNVDPNLCNDDGLTALHQCCIDNYEEIAKILLNRGAKVNARDNELWTPLHAAATCGHANLVKVLIQQGADLLAVNSDGNMPYDLCEDDPTLDIIEMAMANRGITQEMINEMRVAVEKRMISDIQELLQSRQDLSKTDEQGATLLHIAAANGYIQAAELLLEQGARVDIRDFDGWLPLHAATCWGQIQVAELLVSHGASLNAKTYLDETPIDLCEDEEFKAMLLDLKHKHDIIMKSQLTHKTSLCRRTSSTGSRGKVVRRASVSDRNNRYRKEYETEAIVWLGGKKPEESEGDERERESDQENTVPKATPEKSRSSKPAKEQTPAGSTPNGKISLSSTSTPPPCNGDAPRSPSTPETPSSLTDPWAAYSERSHLTLAELKRQRAATKLLSHPLLNGHLANGTGPAESRLPLVSSNGSSVYYTVTSGDPPLLRLKQPVEEINEKAQGCCTIS</sequence>
<dbReference type="AlphaFoldDB" id="A0AAD8CS36"/>
<keyword evidence="12" id="KW-0539">Nucleus</keyword>
<evidence type="ECO:0000256" key="11">
    <source>
        <dbReference type="ARBA" id="ARBA00023139"/>
    </source>
</evidence>
<dbReference type="InterPro" id="IPR036770">
    <property type="entry name" value="Ankyrin_rpt-contain_sf"/>
</dbReference>
<evidence type="ECO:0000256" key="3">
    <source>
        <dbReference type="ARBA" id="ARBA00004316"/>
    </source>
</evidence>